<feature type="region of interest" description="Disordered" evidence="1">
    <location>
        <begin position="21"/>
        <end position="74"/>
    </location>
</feature>
<comment type="caution">
    <text evidence="3">The sequence shown here is derived from an EMBL/GenBank/DDBJ whole genome shotgun (WGS) entry which is preliminary data.</text>
</comment>
<gene>
    <name evidence="3" type="ORF">APLA_LOCUS3643</name>
</gene>
<reference evidence="3 4" key="1">
    <citation type="submission" date="2020-04" db="EMBL/GenBank/DDBJ databases">
        <authorList>
            <person name="Wallbank WR R."/>
            <person name="Pardo Diaz C."/>
            <person name="Kozak K."/>
            <person name="Martin S."/>
            <person name="Jiggins C."/>
            <person name="Moest M."/>
            <person name="Warren A I."/>
            <person name="Byers J.R.P. K."/>
            <person name="Montejo-Kovacevich G."/>
            <person name="Yen C E."/>
        </authorList>
    </citation>
    <scope>NUCLEOTIDE SEQUENCE [LARGE SCALE GENOMIC DNA]</scope>
</reference>
<keyword evidence="4" id="KW-1185">Reference proteome</keyword>
<evidence type="ECO:0000256" key="1">
    <source>
        <dbReference type="SAM" id="MobiDB-lite"/>
    </source>
</evidence>
<keyword evidence="2" id="KW-0732">Signal</keyword>
<protein>
    <submittedName>
        <fullName evidence="3">Uncharacterized protein</fullName>
    </submittedName>
</protein>
<evidence type="ECO:0000313" key="4">
    <source>
        <dbReference type="Proteomes" id="UP000494106"/>
    </source>
</evidence>
<organism evidence="3 4">
    <name type="scientific">Arctia plantaginis</name>
    <name type="common">Wood tiger moth</name>
    <name type="synonym">Phalaena plantaginis</name>
    <dbReference type="NCBI Taxonomy" id="874455"/>
    <lineage>
        <taxon>Eukaryota</taxon>
        <taxon>Metazoa</taxon>
        <taxon>Ecdysozoa</taxon>
        <taxon>Arthropoda</taxon>
        <taxon>Hexapoda</taxon>
        <taxon>Insecta</taxon>
        <taxon>Pterygota</taxon>
        <taxon>Neoptera</taxon>
        <taxon>Endopterygota</taxon>
        <taxon>Lepidoptera</taxon>
        <taxon>Glossata</taxon>
        <taxon>Ditrysia</taxon>
        <taxon>Noctuoidea</taxon>
        <taxon>Erebidae</taxon>
        <taxon>Arctiinae</taxon>
        <taxon>Arctia</taxon>
    </lineage>
</organism>
<dbReference type="Proteomes" id="UP000494106">
    <property type="component" value="Unassembled WGS sequence"/>
</dbReference>
<name>A0A8S0Z773_ARCPL</name>
<feature type="chain" id="PRO_5035743880" evidence="2">
    <location>
        <begin position="20"/>
        <end position="102"/>
    </location>
</feature>
<proteinExistence type="predicted"/>
<sequence length="102" mass="10316">MKSVVAILAICALFLTAQAKPAESNPPQPDAGNAMTGAATASKNAAGQAIEGARNAATGADNSAKNAGGQADPADDIPVFFNKLGEVVKTGIEQMNRFGTIW</sequence>
<dbReference type="EMBL" id="CADEBC010000346">
    <property type="protein sequence ID" value="CAB3228505.1"/>
    <property type="molecule type" value="Genomic_DNA"/>
</dbReference>
<dbReference type="OrthoDB" id="10619028at2759"/>
<evidence type="ECO:0000313" key="3">
    <source>
        <dbReference type="EMBL" id="CAB3228505.1"/>
    </source>
</evidence>
<evidence type="ECO:0000256" key="2">
    <source>
        <dbReference type="SAM" id="SignalP"/>
    </source>
</evidence>
<feature type="signal peptide" evidence="2">
    <location>
        <begin position="1"/>
        <end position="19"/>
    </location>
</feature>
<dbReference type="AlphaFoldDB" id="A0A8S0Z773"/>
<accession>A0A8S0Z773</accession>